<dbReference type="Gene3D" id="6.10.280.190">
    <property type="match status" value="1"/>
</dbReference>
<organism evidence="7 8">
    <name type="scientific">Pseudoalteromonas lipolytica</name>
    <dbReference type="NCBI Taxonomy" id="570156"/>
    <lineage>
        <taxon>Bacteria</taxon>
        <taxon>Pseudomonadati</taxon>
        <taxon>Pseudomonadota</taxon>
        <taxon>Gammaproteobacteria</taxon>
        <taxon>Alteromonadales</taxon>
        <taxon>Pseudoalteromonadaceae</taxon>
        <taxon>Pseudoalteromonas</taxon>
    </lineage>
</organism>
<evidence type="ECO:0000256" key="4">
    <source>
        <dbReference type="RuleBase" id="RU362073"/>
    </source>
</evidence>
<keyword evidence="3 4" id="KW-0975">Bacterial flagellum</keyword>
<dbReference type="EMBL" id="FPAZ01000003">
    <property type="protein sequence ID" value="SFT49329.1"/>
    <property type="molecule type" value="Genomic_DNA"/>
</dbReference>
<gene>
    <name evidence="7" type="ORF">SAMN04487854_103292</name>
</gene>
<accession>A0ABY1GH99</accession>
<evidence type="ECO:0000313" key="7">
    <source>
        <dbReference type="EMBL" id="SFT49329.1"/>
    </source>
</evidence>
<dbReference type="Gene3D" id="1.20.1330.10">
    <property type="entry name" value="f41 fragment of flagellin, N-terminal domain"/>
    <property type="match status" value="1"/>
</dbReference>
<dbReference type="InterPro" id="IPR010810">
    <property type="entry name" value="Flagellin_hook_IN_motif"/>
</dbReference>
<feature type="domain" description="Flagellin C-terminal" evidence="6">
    <location>
        <begin position="413"/>
        <end position="498"/>
    </location>
</feature>
<keyword evidence="2 4" id="KW-0964">Secreted</keyword>
<reference evidence="7 8" key="1">
    <citation type="submission" date="2016-10" db="EMBL/GenBank/DDBJ databases">
        <authorList>
            <person name="Varghese N."/>
            <person name="Submissions S."/>
        </authorList>
    </citation>
    <scope>NUCLEOTIDE SEQUENCE [LARGE SCALE GENOMIC DNA]</scope>
    <source>
        <strain evidence="7 8">CGMCC 1.8499</strain>
    </source>
</reference>
<keyword evidence="8" id="KW-1185">Reference proteome</keyword>
<sequence>MALTVNTNVSSLNAQRNLSKSGQGLATSMERLASGMRINSAKDDAAGLQISNRLTSQVNGLSMAQRNANDGISMAQTAEGAMNESTSILQRMRELALQSANGSNSTEDREALQKEVSALQTELTRIAETTSFGGQQLLDGSFGSKSFQVGANANETINVSLSSVAANKIGTNQVNLDGDTAGLGQAVAGTANGVAAGTYTISGRGEDAEVAVAGNATAAEIADSINSYSSSTGVNAQARAEAQITIGVAGELGETISFDLDGAGLDSGSEVAVSYVGTGSVEGDQQAMAEAINAKTDEHGVTASVENGKLTISNNTGEDLEISNFAESNGSTGTQTSMGVAGVSYDGAVSSTSAALSAASATVVATGTVQLNSAEVFSVTGAATLGATNKTVSSLQDVASVDITDQRGSQDALAIIDNAIANIDSQRASLGAVQNRFGHTISNLANISENVSASRSRIQDTDFATETAHMTKNQILQQAGTSILSQANQLPQAALSLIG</sequence>
<evidence type="ECO:0000259" key="5">
    <source>
        <dbReference type="Pfam" id="PF00669"/>
    </source>
</evidence>
<evidence type="ECO:0000313" key="8">
    <source>
        <dbReference type="Proteomes" id="UP000183805"/>
    </source>
</evidence>
<feature type="domain" description="Flagellin N-terminal" evidence="5">
    <location>
        <begin position="5"/>
        <end position="141"/>
    </location>
</feature>
<dbReference type="Pfam" id="PF07196">
    <property type="entry name" value="Flagellin_IN"/>
    <property type="match status" value="1"/>
</dbReference>
<dbReference type="PRINTS" id="PR00207">
    <property type="entry name" value="FLAGELLIN"/>
</dbReference>
<dbReference type="InterPro" id="IPR001029">
    <property type="entry name" value="Flagellin_N"/>
</dbReference>
<dbReference type="PANTHER" id="PTHR42792">
    <property type="entry name" value="FLAGELLIN"/>
    <property type="match status" value="1"/>
</dbReference>
<dbReference type="Pfam" id="PF00700">
    <property type="entry name" value="Flagellin_C"/>
    <property type="match status" value="1"/>
</dbReference>
<dbReference type="SUPFAM" id="SSF64518">
    <property type="entry name" value="Phase 1 flagellin"/>
    <property type="match status" value="1"/>
</dbReference>
<evidence type="ECO:0000256" key="2">
    <source>
        <dbReference type="ARBA" id="ARBA00022525"/>
    </source>
</evidence>
<comment type="function">
    <text evidence="4">Flagellin is the subunit protein which polymerizes to form the filaments of bacterial flagella.</text>
</comment>
<dbReference type="Proteomes" id="UP000183805">
    <property type="component" value="Unassembled WGS sequence"/>
</dbReference>
<evidence type="ECO:0000259" key="6">
    <source>
        <dbReference type="Pfam" id="PF00700"/>
    </source>
</evidence>
<evidence type="ECO:0000256" key="1">
    <source>
        <dbReference type="ARBA" id="ARBA00005709"/>
    </source>
</evidence>
<dbReference type="InterPro" id="IPR046358">
    <property type="entry name" value="Flagellin_C"/>
</dbReference>
<dbReference type="Gene3D" id="2.30.220.10">
    <property type="entry name" value="f41 fragment of flagellin, C-terminal domain"/>
    <property type="match status" value="1"/>
</dbReference>
<comment type="caution">
    <text evidence="7">The sequence shown here is derived from an EMBL/GenBank/DDBJ whole genome shotgun (WGS) entry which is preliminary data.</text>
</comment>
<dbReference type="Pfam" id="PF00669">
    <property type="entry name" value="Flagellin_N"/>
    <property type="match status" value="1"/>
</dbReference>
<keyword evidence="7" id="KW-0969">Cilium</keyword>
<dbReference type="PANTHER" id="PTHR42792:SF2">
    <property type="entry name" value="FLAGELLIN"/>
    <property type="match status" value="1"/>
</dbReference>
<dbReference type="RefSeq" id="WP_074988693.1">
    <property type="nucleotide sequence ID" value="NZ_FPAZ01000003.1"/>
</dbReference>
<dbReference type="InterPro" id="IPR042187">
    <property type="entry name" value="Flagellin_C_sub2"/>
</dbReference>
<dbReference type="InterPro" id="IPR001492">
    <property type="entry name" value="Flagellin"/>
</dbReference>
<name>A0ABY1GH99_9GAMM</name>
<keyword evidence="7" id="KW-0282">Flagellum</keyword>
<dbReference type="Gene3D" id="6.10.10.10">
    <property type="entry name" value="Flagellar export chaperone, C-terminal domain"/>
    <property type="match status" value="1"/>
</dbReference>
<evidence type="ECO:0000256" key="3">
    <source>
        <dbReference type="ARBA" id="ARBA00023143"/>
    </source>
</evidence>
<dbReference type="Gene3D" id="2.170.280.10">
    <property type="entry name" value="f41 fragment of flagellin, middle domain"/>
    <property type="match status" value="1"/>
</dbReference>
<proteinExistence type="inferred from homology"/>
<comment type="similarity">
    <text evidence="1 4">Belongs to the bacterial flagellin family.</text>
</comment>
<keyword evidence="7" id="KW-0966">Cell projection</keyword>
<protein>
    <recommendedName>
        <fullName evidence="4">Flagellin</fullName>
    </recommendedName>
</protein>
<comment type="subcellular location">
    <subcellularLocation>
        <location evidence="4">Secreted</location>
    </subcellularLocation>
    <subcellularLocation>
        <location evidence="4">Bacterial flagellum</location>
    </subcellularLocation>
</comment>